<reference evidence="2 3" key="1">
    <citation type="submission" date="2016-10" db="EMBL/GenBank/DDBJ databases">
        <authorList>
            <person name="de Groot N.N."/>
        </authorList>
    </citation>
    <scope>NUCLEOTIDE SEQUENCE [LARGE SCALE GENOMIC DNA]</scope>
    <source>
        <strain evidence="2 3">DSM 17890</strain>
    </source>
</reference>
<dbReference type="Gene3D" id="3.90.420.10">
    <property type="entry name" value="Oxidoreductase, molybdopterin-binding domain"/>
    <property type="match status" value="1"/>
</dbReference>
<evidence type="ECO:0000259" key="1">
    <source>
        <dbReference type="Pfam" id="PF00174"/>
    </source>
</evidence>
<organism evidence="2 3">
    <name type="scientific">Albimonas donghaensis</name>
    <dbReference type="NCBI Taxonomy" id="356660"/>
    <lineage>
        <taxon>Bacteria</taxon>
        <taxon>Pseudomonadati</taxon>
        <taxon>Pseudomonadota</taxon>
        <taxon>Alphaproteobacteria</taxon>
        <taxon>Rhodobacterales</taxon>
        <taxon>Paracoccaceae</taxon>
        <taxon>Albimonas</taxon>
    </lineage>
</organism>
<keyword evidence="3" id="KW-1185">Reference proteome</keyword>
<sequence length="185" mass="19626">MFRNLPARIARSLPRLDAPPAVGDLRVALALALVLGLAPATGPARADGLSLGVTAEGVAHPMSQRIALDQLAAMPQAEVRAVTPWTEGEVTFAGVAFQTLAHSLGVAGGKVVLRALNAYEITLNTAQVIEDGGVLATRMNGKPIPIRDKGPVWLVFPSAERPDLASADKAHMWIWQVDEIRFLAQ</sequence>
<name>A0A1H2RQS6_9RHOB</name>
<gene>
    <name evidence="2" type="ORF">SAMN05444336_101437</name>
</gene>
<dbReference type="Proteomes" id="UP000199118">
    <property type="component" value="Unassembled WGS sequence"/>
</dbReference>
<feature type="domain" description="Oxidoreductase molybdopterin-binding" evidence="1">
    <location>
        <begin position="83"/>
        <end position="158"/>
    </location>
</feature>
<accession>A0A1H2RQS6</accession>
<dbReference type="RefSeq" id="WP_092679485.1">
    <property type="nucleotide sequence ID" value="NZ_FNMZ01000001.1"/>
</dbReference>
<dbReference type="Pfam" id="PF00174">
    <property type="entry name" value="Oxidored_molyb"/>
    <property type="match status" value="1"/>
</dbReference>
<dbReference type="OrthoDB" id="9798763at2"/>
<evidence type="ECO:0000313" key="3">
    <source>
        <dbReference type="Proteomes" id="UP000199118"/>
    </source>
</evidence>
<dbReference type="STRING" id="356660.SAMN05444336_101437"/>
<protein>
    <recommendedName>
        <fullName evidence="1">Oxidoreductase molybdopterin-binding domain-containing protein</fullName>
    </recommendedName>
</protein>
<proteinExistence type="predicted"/>
<dbReference type="InterPro" id="IPR000572">
    <property type="entry name" value="OxRdtase_Mopterin-bd_dom"/>
</dbReference>
<dbReference type="EMBL" id="FNMZ01000001">
    <property type="protein sequence ID" value="SDW21806.1"/>
    <property type="molecule type" value="Genomic_DNA"/>
</dbReference>
<dbReference type="InterPro" id="IPR036374">
    <property type="entry name" value="OxRdtase_Mopterin-bd_sf"/>
</dbReference>
<dbReference type="AlphaFoldDB" id="A0A1H2RQS6"/>
<dbReference type="SUPFAM" id="SSF56524">
    <property type="entry name" value="Oxidoreductase molybdopterin-binding domain"/>
    <property type="match status" value="1"/>
</dbReference>
<evidence type="ECO:0000313" key="2">
    <source>
        <dbReference type="EMBL" id="SDW21806.1"/>
    </source>
</evidence>